<dbReference type="Proteomes" id="UP000825729">
    <property type="component" value="Unassembled WGS sequence"/>
</dbReference>
<dbReference type="GO" id="GO:0031507">
    <property type="term" value="P:heterochromatin formation"/>
    <property type="evidence" value="ECO:0007669"/>
    <property type="project" value="InterPro"/>
</dbReference>
<dbReference type="InterPro" id="IPR023780">
    <property type="entry name" value="Chromo_domain"/>
</dbReference>
<sequence>MKGGRKKSDHPAEQEEEAEDEQPEAEEQEEQEQQEEGEGGDIGDVVATEVELPKLAEGFYEIEEIRKKRIRKGKTQYLIKWRGWPESANTWEPFENLQSCIDVIEAFEESFGSKSTRKRKRKFGGPHVQSRKKRGPLKLEAAEEGVSAEGQPASNEEEKADQAEVAPETGQEHESNEQTPGESNAAEENNVDISILLPETRPPEEDGSSADGGMKLEIVQTGRFTGARKRKSGSVRRFIQDVASGDPDGAALNASTKTVNGKHDNLGMGDGESVNRESEDQNNMLEGTPSNPYITKIIKTIGYAASITNDDQDVLVTFMALRSDGKEVTVDNKYLKANHPQLLIGFYERHLRYSPT</sequence>
<dbReference type="Pfam" id="PF00385">
    <property type="entry name" value="Chromo"/>
    <property type="match status" value="1"/>
</dbReference>
<evidence type="ECO:0000313" key="5">
    <source>
        <dbReference type="EMBL" id="KAG9451737.1"/>
    </source>
</evidence>
<feature type="compositionally biased region" description="Acidic residues" evidence="3">
    <location>
        <begin position="14"/>
        <end position="41"/>
    </location>
</feature>
<evidence type="ECO:0000256" key="3">
    <source>
        <dbReference type="SAM" id="MobiDB-lite"/>
    </source>
</evidence>
<dbReference type="PANTHER" id="PTHR47240:SF2">
    <property type="entry name" value="CHROMO DOMAIN-CONTAINING PROTEIN LHP1"/>
    <property type="match status" value="1"/>
</dbReference>
<gene>
    <name evidence="5" type="ORF">H6P81_004641</name>
</gene>
<feature type="domain" description="Chromo" evidence="4">
    <location>
        <begin position="60"/>
        <end position="119"/>
    </location>
</feature>
<dbReference type="PROSITE" id="PS50013">
    <property type="entry name" value="CHROMO_2"/>
    <property type="match status" value="1"/>
</dbReference>
<proteinExistence type="predicted"/>
<evidence type="ECO:0000313" key="6">
    <source>
        <dbReference type="Proteomes" id="UP000825729"/>
    </source>
</evidence>
<protein>
    <recommendedName>
        <fullName evidence="4">Chromo domain-containing protein</fullName>
    </recommendedName>
</protein>
<dbReference type="GO" id="GO:0000792">
    <property type="term" value="C:heterochromatin"/>
    <property type="evidence" value="ECO:0007669"/>
    <property type="project" value="UniProtKB-ARBA"/>
</dbReference>
<dbReference type="InterPro" id="IPR017984">
    <property type="entry name" value="Chromo_dom_subgr"/>
</dbReference>
<name>A0AAV7EVU7_ARIFI</name>
<comment type="caution">
    <text evidence="5">The sequence shown here is derived from an EMBL/GenBank/DDBJ whole genome shotgun (WGS) entry which is preliminary data.</text>
</comment>
<feature type="compositionally biased region" description="Basic residues" evidence="3">
    <location>
        <begin position="115"/>
        <end position="136"/>
    </location>
</feature>
<dbReference type="SMART" id="SM00300">
    <property type="entry name" value="ChSh"/>
    <property type="match status" value="1"/>
</dbReference>
<dbReference type="InterPro" id="IPR044251">
    <property type="entry name" value="LHP1-like"/>
</dbReference>
<dbReference type="GO" id="GO:0005634">
    <property type="term" value="C:nucleus"/>
    <property type="evidence" value="ECO:0007669"/>
    <property type="project" value="UniProtKB-SubCell"/>
</dbReference>
<evidence type="ECO:0000256" key="1">
    <source>
        <dbReference type="ARBA" id="ARBA00004123"/>
    </source>
</evidence>
<dbReference type="InterPro" id="IPR008251">
    <property type="entry name" value="Chromo_shadow_dom"/>
</dbReference>
<dbReference type="CDD" id="cd00024">
    <property type="entry name" value="CD_CSD"/>
    <property type="match status" value="1"/>
</dbReference>
<dbReference type="InterPro" id="IPR000953">
    <property type="entry name" value="Chromo/chromo_shadow_dom"/>
</dbReference>
<feature type="region of interest" description="Disordered" evidence="3">
    <location>
        <begin position="111"/>
        <end position="191"/>
    </location>
</feature>
<dbReference type="InterPro" id="IPR023779">
    <property type="entry name" value="Chromodomain_CS"/>
</dbReference>
<keyword evidence="6" id="KW-1185">Reference proteome</keyword>
<organism evidence="5 6">
    <name type="scientific">Aristolochia fimbriata</name>
    <name type="common">White veined hardy Dutchman's pipe vine</name>
    <dbReference type="NCBI Taxonomy" id="158543"/>
    <lineage>
        <taxon>Eukaryota</taxon>
        <taxon>Viridiplantae</taxon>
        <taxon>Streptophyta</taxon>
        <taxon>Embryophyta</taxon>
        <taxon>Tracheophyta</taxon>
        <taxon>Spermatophyta</taxon>
        <taxon>Magnoliopsida</taxon>
        <taxon>Magnoliidae</taxon>
        <taxon>Piperales</taxon>
        <taxon>Aristolochiaceae</taxon>
        <taxon>Aristolochia</taxon>
    </lineage>
</organism>
<dbReference type="EMBL" id="JAINDJ010000003">
    <property type="protein sequence ID" value="KAG9451737.1"/>
    <property type="molecule type" value="Genomic_DNA"/>
</dbReference>
<reference evidence="5 6" key="1">
    <citation type="submission" date="2021-07" db="EMBL/GenBank/DDBJ databases">
        <title>The Aristolochia fimbriata genome: insights into angiosperm evolution, floral development and chemical biosynthesis.</title>
        <authorList>
            <person name="Jiao Y."/>
        </authorList>
    </citation>
    <scope>NUCLEOTIDE SEQUENCE [LARGE SCALE GENOMIC DNA]</scope>
    <source>
        <strain evidence="5">IBCAS-2021</strain>
        <tissue evidence="5">Leaf</tissue>
    </source>
</reference>
<feature type="region of interest" description="Disordered" evidence="3">
    <location>
        <begin position="1"/>
        <end position="46"/>
    </location>
</feature>
<comment type="subcellular location">
    <subcellularLocation>
        <location evidence="1">Nucleus</location>
    </subcellularLocation>
</comment>
<dbReference type="SMART" id="SM00298">
    <property type="entry name" value="CHROMO"/>
    <property type="match status" value="1"/>
</dbReference>
<dbReference type="AlphaFoldDB" id="A0AAV7EVU7"/>
<dbReference type="PROSITE" id="PS00598">
    <property type="entry name" value="CHROMO_1"/>
    <property type="match status" value="1"/>
</dbReference>
<dbReference type="PRINTS" id="PR00504">
    <property type="entry name" value="CHROMODOMAIN"/>
</dbReference>
<accession>A0AAV7EVU7</accession>
<evidence type="ECO:0000256" key="2">
    <source>
        <dbReference type="ARBA" id="ARBA00023242"/>
    </source>
</evidence>
<keyword evidence="2" id="KW-0539">Nucleus</keyword>
<dbReference type="Gene3D" id="2.40.50.40">
    <property type="match status" value="2"/>
</dbReference>
<dbReference type="PANTHER" id="PTHR47240">
    <property type="entry name" value="CHROMO DOMAIN-CONTAINING PROTEIN LHP1"/>
    <property type="match status" value="1"/>
</dbReference>
<dbReference type="SUPFAM" id="SSF54160">
    <property type="entry name" value="Chromo domain-like"/>
    <property type="match status" value="1"/>
</dbReference>
<evidence type="ECO:0000259" key="4">
    <source>
        <dbReference type="PROSITE" id="PS50013"/>
    </source>
</evidence>
<dbReference type="InterPro" id="IPR016197">
    <property type="entry name" value="Chromo-like_dom_sf"/>
</dbReference>